<feature type="signal peptide" evidence="1">
    <location>
        <begin position="1"/>
        <end position="26"/>
    </location>
</feature>
<dbReference type="RefSeq" id="WP_224549184.1">
    <property type="nucleotide sequence ID" value="NZ_AP018817.1"/>
</dbReference>
<organism evidence="3 4">
    <name type="scientific">Sphingomonas bisphenolicum</name>
    <dbReference type="NCBI Taxonomy" id="296544"/>
    <lineage>
        <taxon>Bacteria</taxon>
        <taxon>Pseudomonadati</taxon>
        <taxon>Pseudomonadota</taxon>
        <taxon>Alphaproteobacteria</taxon>
        <taxon>Sphingomonadales</taxon>
        <taxon>Sphingomonadaceae</taxon>
        <taxon>Sphingomonas</taxon>
    </lineage>
</organism>
<dbReference type="InterPro" id="IPR041238">
    <property type="entry name" value="Rap1a"/>
</dbReference>
<keyword evidence="4" id="KW-1185">Reference proteome</keyword>
<evidence type="ECO:0000313" key="4">
    <source>
        <dbReference type="Proteomes" id="UP001059971"/>
    </source>
</evidence>
<keyword evidence="1" id="KW-0732">Signal</keyword>
<dbReference type="EMBL" id="AP018817">
    <property type="protein sequence ID" value="BBF70789.1"/>
    <property type="molecule type" value="Genomic_DNA"/>
</dbReference>
<dbReference type="Proteomes" id="UP001059971">
    <property type="component" value="Chromosome 1"/>
</dbReference>
<feature type="chain" id="PRO_5045476188" description="Rap1a immunity protein domain-containing protein" evidence="1">
    <location>
        <begin position="27"/>
        <end position="136"/>
    </location>
</feature>
<accession>A0ABM7G6Y7</accession>
<evidence type="ECO:0000256" key="1">
    <source>
        <dbReference type="SAM" id="SignalP"/>
    </source>
</evidence>
<proteinExistence type="predicted"/>
<name>A0ABM7G6Y7_9SPHN</name>
<protein>
    <recommendedName>
        <fullName evidence="2">Rap1a immunity protein domain-containing protein</fullName>
    </recommendedName>
</protein>
<dbReference type="Gene3D" id="1.10.890.40">
    <property type="match status" value="1"/>
</dbReference>
<reference evidence="3" key="1">
    <citation type="submission" date="2018-07" db="EMBL/GenBank/DDBJ databases">
        <title>Complete genome sequence of Sphingomonas bisphenolicum strain AO1, a bisphenol A degradative bacterium isolated from Japanese farm field.</title>
        <authorList>
            <person name="Murakami M."/>
            <person name="Koh M."/>
            <person name="Koba S."/>
            <person name="Matsumura Y."/>
        </authorList>
    </citation>
    <scope>NUCLEOTIDE SEQUENCE</scope>
    <source>
        <strain evidence="3">AO1</strain>
    </source>
</reference>
<dbReference type="Pfam" id="PF18602">
    <property type="entry name" value="Rap1a"/>
    <property type="match status" value="1"/>
</dbReference>
<sequence length="136" mass="14828">MTMQPRHLLYALLLATGAGLPIAAQAGFYSGDELYAVCTTDKDGKDYFEKSYECVGYISGAVDAFNTTREANKLKSCIPGDVTINQLRAATVDYLGKNPIDRKKSASSQVFAATRKAWPCPTATKGPVKKKSRKKR</sequence>
<evidence type="ECO:0000259" key="2">
    <source>
        <dbReference type="Pfam" id="PF18602"/>
    </source>
</evidence>
<feature type="domain" description="Rap1a immunity protein" evidence="2">
    <location>
        <begin position="30"/>
        <end position="120"/>
    </location>
</feature>
<evidence type="ECO:0000313" key="3">
    <source>
        <dbReference type="EMBL" id="BBF70789.1"/>
    </source>
</evidence>
<gene>
    <name evidence="3" type="ORF">SBA_ch1_29890</name>
</gene>